<sequence>MLTGESDEVDGAIGMTDNNFLESRNVALMGTMVTNGSATGLVVLTGKDTVMGHITVSSTSVKEQPTLIQREIARFVKIIVVLTVFLAALLLFTWVGWLRVDQFECMNVIDMLDDVMGCVVAFIPEGMPVGVALTLMMIATRMKNNNILPKGLSTVETLGCVNVICSDKTGTLTENRMSVTTTAFADQTYDVDEALSATKEKKYRSLE</sequence>
<evidence type="ECO:0000256" key="6">
    <source>
        <dbReference type="ARBA" id="ARBA00022967"/>
    </source>
</evidence>
<name>A0A0F7TDJ6_PENBI</name>
<dbReference type="GO" id="GO:0036376">
    <property type="term" value="P:sodium ion export across plasma membrane"/>
    <property type="evidence" value="ECO:0007669"/>
    <property type="project" value="TreeGrafter"/>
</dbReference>
<dbReference type="InterPro" id="IPR001757">
    <property type="entry name" value="P_typ_ATPase"/>
</dbReference>
<dbReference type="Proteomes" id="UP000042958">
    <property type="component" value="Unassembled WGS sequence"/>
</dbReference>
<dbReference type="AlphaFoldDB" id="A0A0F7TDJ6"/>
<keyword evidence="12" id="KW-1185">Reference proteome</keyword>
<reference evidence="12" key="1">
    <citation type="journal article" date="2015" name="Genome Announc.">
        <title>Draft genome sequence of the fungus Penicillium brasilianum MG11.</title>
        <authorList>
            <person name="Horn F."/>
            <person name="Linde J."/>
            <person name="Mattern D.J."/>
            <person name="Walther G."/>
            <person name="Guthke R."/>
            <person name="Brakhage A.A."/>
            <person name="Valiante V."/>
        </authorList>
    </citation>
    <scope>NUCLEOTIDE SEQUENCE [LARGE SCALE GENOMIC DNA]</scope>
    <source>
        <strain evidence="12">MG11</strain>
    </source>
</reference>
<feature type="transmembrane region" description="Helical" evidence="9">
    <location>
        <begin position="78"/>
        <end position="99"/>
    </location>
</feature>
<dbReference type="InterPro" id="IPR059000">
    <property type="entry name" value="ATPase_P-type_domA"/>
</dbReference>
<evidence type="ECO:0000256" key="5">
    <source>
        <dbReference type="ARBA" id="ARBA00022840"/>
    </source>
</evidence>
<keyword evidence="5" id="KW-0067">ATP-binding</keyword>
<evidence type="ECO:0000256" key="2">
    <source>
        <dbReference type="ARBA" id="ARBA00022475"/>
    </source>
</evidence>
<evidence type="ECO:0000313" key="12">
    <source>
        <dbReference type="Proteomes" id="UP000042958"/>
    </source>
</evidence>
<evidence type="ECO:0000256" key="8">
    <source>
        <dbReference type="ARBA" id="ARBA00023136"/>
    </source>
</evidence>
<dbReference type="GO" id="GO:1902600">
    <property type="term" value="P:proton transmembrane transport"/>
    <property type="evidence" value="ECO:0007669"/>
    <property type="project" value="TreeGrafter"/>
</dbReference>
<dbReference type="GO" id="GO:0006883">
    <property type="term" value="P:intracellular sodium ion homeostasis"/>
    <property type="evidence" value="ECO:0007669"/>
    <property type="project" value="TreeGrafter"/>
</dbReference>
<evidence type="ECO:0000313" key="11">
    <source>
        <dbReference type="EMBL" id="CEJ54849.1"/>
    </source>
</evidence>
<dbReference type="PROSITE" id="PS00154">
    <property type="entry name" value="ATPASE_E1_E2"/>
    <property type="match status" value="1"/>
</dbReference>
<dbReference type="EMBL" id="CDHK01000001">
    <property type="protein sequence ID" value="CEJ54849.1"/>
    <property type="molecule type" value="Genomic_DNA"/>
</dbReference>
<accession>A0A0F7TDJ6</accession>
<dbReference type="PANTHER" id="PTHR43294">
    <property type="entry name" value="SODIUM/POTASSIUM-TRANSPORTING ATPASE SUBUNIT ALPHA"/>
    <property type="match status" value="1"/>
</dbReference>
<dbReference type="Gene3D" id="1.20.1110.10">
    <property type="entry name" value="Calcium-transporting ATPase, transmembrane domain"/>
    <property type="match status" value="1"/>
</dbReference>
<dbReference type="InterPro" id="IPR036412">
    <property type="entry name" value="HAD-like_sf"/>
</dbReference>
<comment type="subcellular location">
    <subcellularLocation>
        <location evidence="1">Cell membrane</location>
        <topology evidence="1">Multi-pass membrane protein</topology>
    </subcellularLocation>
</comment>
<dbReference type="InterPro" id="IPR023298">
    <property type="entry name" value="ATPase_P-typ_TM_dom_sf"/>
</dbReference>
<protein>
    <submittedName>
        <fullName evidence="11">Putative Na /K-exchanging ATPase alpha subunit</fullName>
    </submittedName>
</protein>
<dbReference type="PANTHER" id="PTHR43294:SF21">
    <property type="entry name" value="CATION TRANSPORTING ATPASE"/>
    <property type="match status" value="1"/>
</dbReference>
<dbReference type="STRING" id="104259.A0A0F7TDJ6"/>
<dbReference type="InterPro" id="IPR050510">
    <property type="entry name" value="Cation_transp_ATPase_P-type"/>
</dbReference>
<dbReference type="InterPro" id="IPR018303">
    <property type="entry name" value="ATPase_P-typ_P_site"/>
</dbReference>
<keyword evidence="3 9" id="KW-0812">Transmembrane</keyword>
<dbReference type="GO" id="GO:0016887">
    <property type="term" value="F:ATP hydrolysis activity"/>
    <property type="evidence" value="ECO:0007669"/>
    <property type="project" value="InterPro"/>
</dbReference>
<dbReference type="GO" id="GO:0005886">
    <property type="term" value="C:plasma membrane"/>
    <property type="evidence" value="ECO:0007669"/>
    <property type="project" value="UniProtKB-SubCell"/>
</dbReference>
<dbReference type="GO" id="GO:1990573">
    <property type="term" value="P:potassium ion import across plasma membrane"/>
    <property type="evidence" value="ECO:0007669"/>
    <property type="project" value="TreeGrafter"/>
</dbReference>
<dbReference type="GO" id="GO:0030007">
    <property type="term" value="P:intracellular potassium ion homeostasis"/>
    <property type="evidence" value="ECO:0007669"/>
    <property type="project" value="TreeGrafter"/>
</dbReference>
<dbReference type="Gene3D" id="3.40.1110.10">
    <property type="entry name" value="Calcium-transporting ATPase, cytoplasmic domain N"/>
    <property type="match status" value="1"/>
</dbReference>
<feature type="transmembrane region" description="Helical" evidence="9">
    <location>
        <begin position="119"/>
        <end position="140"/>
    </location>
</feature>
<keyword evidence="2" id="KW-1003">Cell membrane</keyword>
<evidence type="ECO:0000256" key="4">
    <source>
        <dbReference type="ARBA" id="ARBA00022741"/>
    </source>
</evidence>
<dbReference type="GO" id="GO:0005524">
    <property type="term" value="F:ATP binding"/>
    <property type="evidence" value="ECO:0007669"/>
    <property type="project" value="UniProtKB-KW"/>
</dbReference>
<keyword evidence="8 9" id="KW-0472">Membrane</keyword>
<dbReference type="OrthoDB" id="158672at2759"/>
<dbReference type="FunFam" id="3.40.50.1000:FF:000001">
    <property type="entry name" value="Phospholipid-transporting ATPase IC"/>
    <property type="match status" value="1"/>
</dbReference>
<dbReference type="Gene3D" id="2.70.150.10">
    <property type="entry name" value="Calcium-transporting ATPase, cytoplasmic transduction domain A"/>
    <property type="match status" value="1"/>
</dbReference>
<dbReference type="SUPFAM" id="SSF56784">
    <property type="entry name" value="HAD-like"/>
    <property type="match status" value="1"/>
</dbReference>
<keyword evidence="6" id="KW-1278">Translocase</keyword>
<organism evidence="11 12">
    <name type="scientific">Penicillium brasilianum</name>
    <dbReference type="NCBI Taxonomy" id="104259"/>
    <lineage>
        <taxon>Eukaryota</taxon>
        <taxon>Fungi</taxon>
        <taxon>Dikarya</taxon>
        <taxon>Ascomycota</taxon>
        <taxon>Pezizomycotina</taxon>
        <taxon>Eurotiomycetes</taxon>
        <taxon>Eurotiomycetidae</taxon>
        <taxon>Eurotiales</taxon>
        <taxon>Aspergillaceae</taxon>
        <taxon>Penicillium</taxon>
    </lineage>
</organism>
<dbReference type="InterPro" id="IPR023214">
    <property type="entry name" value="HAD_sf"/>
</dbReference>
<dbReference type="InterPro" id="IPR023299">
    <property type="entry name" value="ATPase_P-typ_cyto_dom_N"/>
</dbReference>
<proteinExistence type="predicted"/>
<evidence type="ECO:0000256" key="9">
    <source>
        <dbReference type="SAM" id="Phobius"/>
    </source>
</evidence>
<dbReference type="Pfam" id="PF00122">
    <property type="entry name" value="E1-E2_ATPase"/>
    <property type="match status" value="1"/>
</dbReference>
<evidence type="ECO:0000256" key="7">
    <source>
        <dbReference type="ARBA" id="ARBA00022989"/>
    </source>
</evidence>
<dbReference type="SUPFAM" id="SSF81653">
    <property type="entry name" value="Calcium ATPase, transduction domain A"/>
    <property type="match status" value="1"/>
</dbReference>
<dbReference type="InterPro" id="IPR008250">
    <property type="entry name" value="ATPase_P-typ_transduc_dom_A_sf"/>
</dbReference>
<dbReference type="GO" id="GO:0005391">
    <property type="term" value="F:P-type sodium:potassium-exchanging transporter activity"/>
    <property type="evidence" value="ECO:0007669"/>
    <property type="project" value="TreeGrafter"/>
</dbReference>
<keyword evidence="4" id="KW-0547">Nucleotide-binding</keyword>
<feature type="domain" description="P-type ATPase A" evidence="10">
    <location>
        <begin position="1"/>
        <end position="55"/>
    </location>
</feature>
<keyword evidence="7 9" id="KW-1133">Transmembrane helix</keyword>
<dbReference type="NCBIfam" id="TIGR01494">
    <property type="entry name" value="ATPase_P-type"/>
    <property type="match status" value="1"/>
</dbReference>
<evidence type="ECO:0000256" key="1">
    <source>
        <dbReference type="ARBA" id="ARBA00004651"/>
    </source>
</evidence>
<evidence type="ECO:0000256" key="3">
    <source>
        <dbReference type="ARBA" id="ARBA00022692"/>
    </source>
</evidence>
<evidence type="ECO:0000259" key="10">
    <source>
        <dbReference type="Pfam" id="PF00122"/>
    </source>
</evidence>
<dbReference type="SUPFAM" id="SSF81665">
    <property type="entry name" value="Calcium ATPase, transmembrane domain M"/>
    <property type="match status" value="1"/>
</dbReference>
<gene>
    <name evidence="11" type="ORF">PMG11_01138</name>
</gene>
<dbReference type="Gene3D" id="3.40.50.1000">
    <property type="entry name" value="HAD superfamily/HAD-like"/>
    <property type="match status" value="1"/>
</dbReference>